<sequence length="407" mass="43167">MDEDERPPAVGRRVELVESPVVATSGGIFDALQGPANLEHRPPGPLGDRADGASPVRIAAVPAAHPYVRSVLPPGHVLLDDPPVPGAPAGRWWPPQVLTPDWLRGAAGGYDLVHVHFGTESLGPGRLEATLGVVRELGVPLVHTVHDLEHPHLDDQAHHRRQLDALVEHADELLTLTDAAAATILRRYGRAATVVPHPRMAPDAWFARADALRRPARSGRDGGPVVGVHLRGLRANVRPGAWIVELADATAARGGRLRLVVNDEVTPGGAAHDALEDLRSQLHGLPVDHVVRPRPDDDGLAAELAGLDVSVLPYAHGTHSGWLELCWDLGTPVLAPAVGAIGDQHREPSALCTFDPARPGTVAAALDRLLDAPPPPPAAARLAARRRTTEQNHRAHAAAYARALGRA</sequence>
<proteinExistence type="predicted"/>
<dbReference type="SUPFAM" id="SSF53756">
    <property type="entry name" value="UDP-Glycosyltransferase/glycogen phosphorylase"/>
    <property type="match status" value="1"/>
</dbReference>
<organism evidence="2">
    <name type="scientific">freshwater metagenome</name>
    <dbReference type="NCBI Taxonomy" id="449393"/>
    <lineage>
        <taxon>unclassified sequences</taxon>
        <taxon>metagenomes</taxon>
        <taxon>ecological metagenomes</taxon>
    </lineage>
</organism>
<gene>
    <name evidence="2" type="ORF">UFOPK3564_00709</name>
</gene>
<dbReference type="InterPro" id="IPR028098">
    <property type="entry name" value="Glyco_trans_4-like_N"/>
</dbReference>
<dbReference type="Gene3D" id="3.40.50.2000">
    <property type="entry name" value="Glycogen Phosphorylase B"/>
    <property type="match status" value="2"/>
</dbReference>
<dbReference type="Pfam" id="PF13439">
    <property type="entry name" value="Glyco_transf_4"/>
    <property type="match status" value="1"/>
</dbReference>
<name>A0A6J7G585_9ZZZZ</name>
<dbReference type="EMBL" id="CAFBMK010000026">
    <property type="protein sequence ID" value="CAB4903201.1"/>
    <property type="molecule type" value="Genomic_DNA"/>
</dbReference>
<reference evidence="2" key="1">
    <citation type="submission" date="2020-05" db="EMBL/GenBank/DDBJ databases">
        <authorList>
            <person name="Chiriac C."/>
            <person name="Salcher M."/>
            <person name="Ghai R."/>
            <person name="Kavagutti S V."/>
        </authorList>
    </citation>
    <scope>NUCLEOTIDE SEQUENCE</scope>
</reference>
<feature type="domain" description="Glycosyltransferase subfamily 4-like N-terminal" evidence="1">
    <location>
        <begin position="88"/>
        <end position="197"/>
    </location>
</feature>
<protein>
    <submittedName>
        <fullName evidence="2">Unannotated protein</fullName>
    </submittedName>
</protein>
<accession>A0A6J7G585</accession>
<evidence type="ECO:0000259" key="1">
    <source>
        <dbReference type="Pfam" id="PF13439"/>
    </source>
</evidence>
<evidence type="ECO:0000313" key="2">
    <source>
        <dbReference type="EMBL" id="CAB4903201.1"/>
    </source>
</evidence>
<dbReference type="AlphaFoldDB" id="A0A6J7G585"/>